<comment type="caution">
    <text evidence="1">The sequence shown here is derived from an EMBL/GenBank/DDBJ whole genome shotgun (WGS) entry which is preliminary data.</text>
</comment>
<accession>A0ABX2PXC0</accession>
<protein>
    <submittedName>
        <fullName evidence="1">Decarboxylase</fullName>
    </submittedName>
</protein>
<dbReference type="RefSeq" id="WP_176867496.1">
    <property type="nucleotide sequence ID" value="NZ_JABXWT010000026.1"/>
</dbReference>
<dbReference type="EMBL" id="JABXWT010000026">
    <property type="protein sequence ID" value="NVO58454.1"/>
    <property type="molecule type" value="Genomic_DNA"/>
</dbReference>
<gene>
    <name evidence="1" type="ORF">HW561_21975</name>
</gene>
<organism evidence="1 2">
    <name type="scientific">Ruegeria haliotis</name>
    <dbReference type="NCBI Taxonomy" id="2747601"/>
    <lineage>
        <taxon>Bacteria</taxon>
        <taxon>Pseudomonadati</taxon>
        <taxon>Pseudomonadota</taxon>
        <taxon>Alphaproteobacteria</taxon>
        <taxon>Rhodobacterales</taxon>
        <taxon>Roseobacteraceae</taxon>
        <taxon>Ruegeria</taxon>
    </lineage>
</organism>
<name>A0ABX2PXC0_9RHOB</name>
<reference evidence="1 2" key="1">
    <citation type="submission" date="2020-06" db="EMBL/GenBank/DDBJ databases">
        <authorList>
            <person name="Cao W.R."/>
        </authorList>
    </citation>
    <scope>NUCLEOTIDE SEQUENCE [LARGE SCALE GENOMIC DNA]</scope>
    <source>
        <strain evidence="1 2">B1Z28</strain>
    </source>
</reference>
<evidence type="ECO:0000313" key="1">
    <source>
        <dbReference type="EMBL" id="NVO58454.1"/>
    </source>
</evidence>
<sequence>MVASPKVSEEAPKVAHPSGAAILAQIKAAQVREIVALPDIVTSDGLLWPISRDPDFRLTRICKEDEGVSICGAMSYNGTRALLMMQQTGLMDSLNAIRAIGVDYELPVVMMVGLQGKEPHMHPDDSASYGVRIIRPVLDAMELSHSLIEEPGDEAQIPQAVEAAYVSSRPHIFLIGRPPEAT</sequence>
<dbReference type="Proteomes" id="UP000630805">
    <property type="component" value="Unassembled WGS sequence"/>
</dbReference>
<proteinExistence type="predicted"/>
<evidence type="ECO:0000313" key="2">
    <source>
        <dbReference type="Proteomes" id="UP000630805"/>
    </source>
</evidence>
<keyword evidence="2" id="KW-1185">Reference proteome</keyword>